<dbReference type="PANTHER" id="PTHR33608:SF6">
    <property type="entry name" value="BLL2464 PROTEIN"/>
    <property type="match status" value="1"/>
</dbReference>
<protein>
    <recommendedName>
        <fullName evidence="1">DUF58 domain-containing protein</fullName>
    </recommendedName>
</protein>
<feature type="domain" description="DUF58" evidence="1">
    <location>
        <begin position="47"/>
        <end position="226"/>
    </location>
</feature>
<accession>A0A0V8RYF6</accession>
<proteinExistence type="predicted"/>
<dbReference type="OrthoDB" id="9776116at2"/>
<dbReference type="InterPro" id="IPR002881">
    <property type="entry name" value="DUF58"/>
</dbReference>
<sequence length="297" mass="32612">MPVRSREIHALSTRIQLPVMRKLLSIMDGQHSALRQGRGWEFMDLAPYQPGDDVREIDWAATARTGSPVIKRHEATANLQVMLVVDTGREMGALAPSGETKEEVALAACEAIAWLSVARGDQIGLVAGDAERVRFMPARSGNAHAETIMRRIEEDITLSSPHSDVPKLLARARTVTRRRSLIVIVTDATQPEPTRLSDDLIKSLSVRHQVILVSVEDIDPTSLEEGTNVVDVTEGPLPDFLLRDSQLAGEAANLVAMRRHAVAQMLDKRGVIRVDVGSSQDVPRALMRALERGAHVR</sequence>
<dbReference type="AlphaFoldDB" id="A0A0V8RYF6"/>
<dbReference type="Pfam" id="PF01882">
    <property type="entry name" value="DUF58"/>
    <property type="match status" value="1"/>
</dbReference>
<evidence type="ECO:0000259" key="1">
    <source>
        <dbReference type="Pfam" id="PF01882"/>
    </source>
</evidence>
<dbReference type="Proteomes" id="UP000054686">
    <property type="component" value="Unassembled WGS sequence"/>
</dbReference>
<evidence type="ECO:0000313" key="2">
    <source>
        <dbReference type="EMBL" id="KSW13103.1"/>
    </source>
</evidence>
<organism evidence="2 3">
    <name type="scientific">Schaalia odontolytica</name>
    <dbReference type="NCBI Taxonomy" id="1660"/>
    <lineage>
        <taxon>Bacteria</taxon>
        <taxon>Bacillati</taxon>
        <taxon>Actinomycetota</taxon>
        <taxon>Actinomycetes</taxon>
        <taxon>Actinomycetales</taxon>
        <taxon>Actinomycetaceae</taxon>
        <taxon>Schaalia</taxon>
    </lineage>
</organism>
<comment type="caution">
    <text evidence="2">The sequence shown here is derived from an EMBL/GenBank/DDBJ whole genome shotgun (WGS) entry which is preliminary data.</text>
</comment>
<dbReference type="PANTHER" id="PTHR33608">
    <property type="entry name" value="BLL2464 PROTEIN"/>
    <property type="match status" value="1"/>
</dbReference>
<name>A0A0V8RYF6_9ACTO</name>
<reference evidence="2 3" key="1">
    <citation type="submission" date="2015-10" db="EMBL/GenBank/DDBJ databases">
        <title>Draft Genome of Actinomyces odontolyticus subsp. actinosynbacter strain XH001.</title>
        <authorList>
            <person name="Mclean J.S."/>
            <person name="He X."/>
        </authorList>
    </citation>
    <scope>NUCLEOTIDE SEQUENCE [LARGE SCALE GENOMIC DNA]</scope>
    <source>
        <strain evidence="2 3">XH001</strain>
    </source>
</reference>
<dbReference type="RefSeq" id="WP_060565881.1">
    <property type="nucleotide sequence ID" value="NZ_CP040006.1"/>
</dbReference>
<evidence type="ECO:0000313" key="3">
    <source>
        <dbReference type="Proteomes" id="UP000054686"/>
    </source>
</evidence>
<dbReference type="EMBL" id="LLVT01000001">
    <property type="protein sequence ID" value="KSW13103.1"/>
    <property type="molecule type" value="Genomic_DNA"/>
</dbReference>
<gene>
    <name evidence="2" type="ORF">APY09_01695</name>
</gene>